<dbReference type="SUPFAM" id="SSF52540">
    <property type="entry name" value="P-loop containing nucleoside triphosphate hydrolases"/>
    <property type="match status" value="1"/>
</dbReference>
<keyword evidence="2 8" id="KW-0812">Transmembrane</keyword>
<feature type="region of interest" description="Disordered" evidence="7">
    <location>
        <begin position="677"/>
        <end position="728"/>
    </location>
</feature>
<evidence type="ECO:0000256" key="1">
    <source>
        <dbReference type="ARBA" id="ARBA00004651"/>
    </source>
</evidence>
<feature type="domain" description="ABC transporter" evidence="9">
    <location>
        <begin position="439"/>
        <end position="667"/>
    </location>
</feature>
<dbReference type="InterPro" id="IPR039421">
    <property type="entry name" value="Type_1_exporter"/>
</dbReference>
<evidence type="ECO:0000313" key="11">
    <source>
        <dbReference type="EMBL" id="MDT0478739.1"/>
    </source>
</evidence>
<dbReference type="CDD" id="cd03228">
    <property type="entry name" value="ABCC_MRP_Like"/>
    <property type="match status" value="1"/>
</dbReference>
<feature type="domain" description="ABC transmembrane type-1" evidence="10">
    <location>
        <begin position="115"/>
        <end position="286"/>
    </location>
</feature>
<feature type="transmembrane region" description="Helical" evidence="8">
    <location>
        <begin position="63"/>
        <end position="91"/>
    </location>
</feature>
<evidence type="ECO:0000256" key="7">
    <source>
        <dbReference type="SAM" id="MobiDB-lite"/>
    </source>
</evidence>
<comment type="caution">
    <text evidence="11">The sequence shown here is derived from an EMBL/GenBank/DDBJ whole genome shotgun (WGS) entry which is preliminary data.</text>
</comment>
<evidence type="ECO:0000259" key="10">
    <source>
        <dbReference type="PROSITE" id="PS50929"/>
    </source>
</evidence>
<evidence type="ECO:0000256" key="2">
    <source>
        <dbReference type="ARBA" id="ARBA00022692"/>
    </source>
</evidence>
<keyword evidence="5 8" id="KW-1133">Transmembrane helix</keyword>
<dbReference type="InterPro" id="IPR003439">
    <property type="entry name" value="ABC_transporter-like_ATP-bd"/>
</dbReference>
<feature type="compositionally biased region" description="Polar residues" evidence="7">
    <location>
        <begin position="413"/>
        <end position="427"/>
    </location>
</feature>
<dbReference type="Proteomes" id="UP001183824">
    <property type="component" value="Unassembled WGS sequence"/>
</dbReference>
<dbReference type="InterPro" id="IPR027417">
    <property type="entry name" value="P-loop_NTPase"/>
</dbReference>
<feature type="transmembrane region" description="Helical" evidence="8">
    <location>
        <begin position="156"/>
        <end position="176"/>
    </location>
</feature>
<reference evidence="12" key="1">
    <citation type="submission" date="2023-07" db="EMBL/GenBank/DDBJ databases">
        <title>30 novel species of actinomycetes from the DSMZ collection.</title>
        <authorList>
            <person name="Nouioui I."/>
        </authorList>
    </citation>
    <scope>NUCLEOTIDE SEQUENCE [LARGE SCALE GENOMIC DNA]</scope>
    <source>
        <strain evidence="12">DSM 41640</strain>
    </source>
</reference>
<dbReference type="EMBL" id="JAVREZ010000001">
    <property type="protein sequence ID" value="MDT0478739.1"/>
    <property type="molecule type" value="Genomic_DNA"/>
</dbReference>
<feature type="transmembrane region" description="Helical" evidence="8">
    <location>
        <begin position="239"/>
        <end position="264"/>
    </location>
</feature>
<evidence type="ECO:0000259" key="9">
    <source>
        <dbReference type="PROSITE" id="PS50893"/>
    </source>
</evidence>
<evidence type="ECO:0000256" key="3">
    <source>
        <dbReference type="ARBA" id="ARBA00022741"/>
    </source>
</evidence>
<name>A0ABU2UZZ2_9ACTN</name>
<keyword evidence="6 8" id="KW-0472">Membrane</keyword>
<sequence>MSQGTVTDGIYARGLRFLGARWRVLVRLGGWSVLETGQTFLTGYAPARALDEGFLAGRPGVGLAWLGVAGIGVLVGAWGTVRVYAAVAALVEPLRDVLVGRVVERGVREADAGALSGLTQQVEIARDTFAGLVMVSRSFVFTAVGAVAGLASLDPLLLLVVVPPLVAGLGLFAATLGPLARRQEEFLVADEALAEGLGRVCPGLRDITAAGAEDRVAADTGRLVDTEQRAAYSLARWSVLRVVSLALGGQLPIVLLLACAPWLLARGVTTGALVGALAYVTQSLLPALRNLVHGLGTSGSRLVVVLRRLVREPAAEPGAEQSVVRTGSHGANPLPGRRPVAHDLAVAAGAPAESDARDDDLTEARPADRHAEPGHRLAPHAGARAADHECDSSPTEAATAHTPAREAPHDPGTSPTKADTPHSTAPHTTDRNSTRAAVLSLASVSFAYGPAATPVVDRLDLDLPPGAHLAVVGPSGIGKSTLTALIAGLLHPTGGRIRLCGLPVPSPDAAALRVLIPQEAYVHTGTLAENLGHLRPDPVPEPELLAAAEAVGLTPLLEALGGSRATVDPAALSAGERQLVALTRAYLSYAPLVLLDEATCHLDPQAEERAERAFASRPGTTLVVVAHRISSARRAGRVLLMDGPRTAYGTHEELVRDSRAYRELVGGWTAVVPKRSEPALSLGDPDRVDAVAGPGLSGDRGHVVAHGPVGQAQASRDLRDGGPLGREG</sequence>
<dbReference type="RefSeq" id="WP_311712170.1">
    <property type="nucleotide sequence ID" value="NZ_JAVREZ010000001.1"/>
</dbReference>
<dbReference type="Gene3D" id="1.20.1560.10">
    <property type="entry name" value="ABC transporter type 1, transmembrane domain"/>
    <property type="match status" value="1"/>
</dbReference>
<keyword evidence="4 11" id="KW-0067">ATP-binding</keyword>
<dbReference type="InterPro" id="IPR011527">
    <property type="entry name" value="ABC1_TM_dom"/>
</dbReference>
<dbReference type="SUPFAM" id="SSF90123">
    <property type="entry name" value="ABC transporter transmembrane region"/>
    <property type="match status" value="1"/>
</dbReference>
<proteinExistence type="predicted"/>
<dbReference type="Gene3D" id="3.40.50.300">
    <property type="entry name" value="P-loop containing nucleotide triphosphate hydrolases"/>
    <property type="match status" value="1"/>
</dbReference>
<evidence type="ECO:0000256" key="4">
    <source>
        <dbReference type="ARBA" id="ARBA00022840"/>
    </source>
</evidence>
<dbReference type="Pfam" id="PF00005">
    <property type="entry name" value="ABC_tran"/>
    <property type="match status" value="1"/>
</dbReference>
<dbReference type="PANTHER" id="PTHR24221">
    <property type="entry name" value="ATP-BINDING CASSETTE SUB-FAMILY B"/>
    <property type="match status" value="1"/>
</dbReference>
<evidence type="ECO:0000313" key="12">
    <source>
        <dbReference type="Proteomes" id="UP001183824"/>
    </source>
</evidence>
<feature type="transmembrane region" description="Helical" evidence="8">
    <location>
        <begin position="129"/>
        <end position="150"/>
    </location>
</feature>
<dbReference type="PROSITE" id="PS50929">
    <property type="entry name" value="ABC_TM1F"/>
    <property type="match status" value="1"/>
</dbReference>
<evidence type="ECO:0000256" key="5">
    <source>
        <dbReference type="ARBA" id="ARBA00022989"/>
    </source>
</evidence>
<feature type="region of interest" description="Disordered" evidence="7">
    <location>
        <begin position="315"/>
        <end position="338"/>
    </location>
</feature>
<dbReference type="PROSITE" id="PS50893">
    <property type="entry name" value="ABC_TRANSPORTER_2"/>
    <property type="match status" value="1"/>
</dbReference>
<keyword evidence="3" id="KW-0547">Nucleotide-binding</keyword>
<accession>A0ABU2UZZ2</accession>
<dbReference type="GO" id="GO:0005524">
    <property type="term" value="F:ATP binding"/>
    <property type="evidence" value="ECO:0007669"/>
    <property type="project" value="UniProtKB-KW"/>
</dbReference>
<dbReference type="InterPro" id="IPR036640">
    <property type="entry name" value="ABC1_TM_sf"/>
</dbReference>
<feature type="compositionally biased region" description="Basic and acidic residues" evidence="7">
    <location>
        <begin position="366"/>
        <end position="375"/>
    </location>
</feature>
<feature type="region of interest" description="Disordered" evidence="7">
    <location>
        <begin position="366"/>
        <end position="434"/>
    </location>
</feature>
<feature type="compositionally biased region" description="Basic and acidic residues" evidence="7">
    <location>
        <begin position="716"/>
        <end position="728"/>
    </location>
</feature>
<evidence type="ECO:0000256" key="6">
    <source>
        <dbReference type="ARBA" id="ARBA00023136"/>
    </source>
</evidence>
<comment type="subcellular location">
    <subcellularLocation>
        <location evidence="1">Cell membrane</location>
        <topology evidence="1">Multi-pass membrane protein</topology>
    </subcellularLocation>
</comment>
<evidence type="ECO:0000256" key="8">
    <source>
        <dbReference type="SAM" id="Phobius"/>
    </source>
</evidence>
<gene>
    <name evidence="11" type="ORF">RNB18_00800</name>
</gene>
<dbReference type="SMART" id="SM00382">
    <property type="entry name" value="AAA"/>
    <property type="match status" value="1"/>
</dbReference>
<dbReference type="InterPro" id="IPR003593">
    <property type="entry name" value="AAA+_ATPase"/>
</dbReference>
<keyword evidence="12" id="KW-1185">Reference proteome</keyword>
<dbReference type="PANTHER" id="PTHR24221:SF654">
    <property type="entry name" value="ATP-BINDING CASSETTE SUB-FAMILY B MEMBER 6"/>
    <property type="match status" value="1"/>
</dbReference>
<protein>
    <submittedName>
        <fullName evidence="11">ABC transporter ATP-binding protein</fullName>
    </submittedName>
</protein>
<organism evidence="11 12">
    <name type="scientific">Streptomyces doebereineriae</name>
    <dbReference type="NCBI Taxonomy" id="3075528"/>
    <lineage>
        <taxon>Bacteria</taxon>
        <taxon>Bacillati</taxon>
        <taxon>Actinomycetota</taxon>
        <taxon>Actinomycetes</taxon>
        <taxon>Kitasatosporales</taxon>
        <taxon>Streptomycetaceae</taxon>
        <taxon>Streptomyces</taxon>
    </lineage>
</organism>